<accession>A0A0A2M0Q3</accession>
<dbReference type="AlphaFoldDB" id="A0A0A2M0Q3"/>
<reference evidence="2 3" key="1">
    <citation type="submission" date="2013-09" db="EMBL/GenBank/DDBJ databases">
        <authorList>
            <person name="Zeng Z."/>
            <person name="Chen C."/>
        </authorList>
    </citation>
    <scope>NUCLEOTIDE SEQUENCE [LARGE SCALE GENOMIC DNA]</scope>
    <source>
        <strain evidence="2 3">GH29-5</strain>
    </source>
</reference>
<gene>
    <name evidence="2" type="ORF">Q764_13910</name>
</gene>
<protein>
    <submittedName>
        <fullName evidence="2">Uncharacterized protein</fullName>
    </submittedName>
</protein>
<evidence type="ECO:0000256" key="1">
    <source>
        <dbReference type="SAM" id="Phobius"/>
    </source>
</evidence>
<name>A0A0A2M0Q3_9FLAO</name>
<comment type="caution">
    <text evidence="2">The sequence shown here is derived from an EMBL/GenBank/DDBJ whole genome shotgun (WGS) entry which is preliminary data.</text>
</comment>
<feature type="transmembrane region" description="Helical" evidence="1">
    <location>
        <begin position="6"/>
        <end position="25"/>
    </location>
</feature>
<evidence type="ECO:0000313" key="2">
    <source>
        <dbReference type="EMBL" id="KGO85854.1"/>
    </source>
</evidence>
<keyword evidence="1" id="KW-1133">Transmembrane helix</keyword>
<evidence type="ECO:0000313" key="3">
    <source>
        <dbReference type="Proteomes" id="UP000030121"/>
    </source>
</evidence>
<organism evidence="2 3">
    <name type="scientific">Flavobacterium suncheonense GH29-5 = DSM 17707</name>
    <dbReference type="NCBI Taxonomy" id="1121899"/>
    <lineage>
        <taxon>Bacteria</taxon>
        <taxon>Pseudomonadati</taxon>
        <taxon>Bacteroidota</taxon>
        <taxon>Flavobacteriia</taxon>
        <taxon>Flavobacteriales</taxon>
        <taxon>Flavobacteriaceae</taxon>
        <taxon>Flavobacterium</taxon>
    </lineage>
</organism>
<proteinExistence type="predicted"/>
<dbReference type="EMBL" id="JRLW01000038">
    <property type="protein sequence ID" value="KGO85854.1"/>
    <property type="molecule type" value="Genomic_DNA"/>
</dbReference>
<dbReference type="Proteomes" id="UP000030121">
    <property type="component" value="Unassembled WGS sequence"/>
</dbReference>
<sequence>MEVKNPIFWVKVIVLVLLCLTFYGLKPLRQFTNYLLWNAVLENPQDFLLWFKPAMVLNRCCVTLF</sequence>
<keyword evidence="1" id="KW-0472">Membrane</keyword>
<keyword evidence="1" id="KW-0812">Transmembrane</keyword>
<keyword evidence="3" id="KW-1185">Reference proteome</keyword>